<feature type="compositionally biased region" description="Low complexity" evidence="1">
    <location>
        <begin position="84"/>
        <end position="93"/>
    </location>
</feature>
<dbReference type="AlphaFoldDB" id="A0A6A4GSU4"/>
<protein>
    <recommendedName>
        <fullName evidence="2">Exoribonuclease Xrn1 D2/D3 domain-containing protein</fullName>
    </recommendedName>
</protein>
<dbReference type="InterPro" id="IPR041106">
    <property type="entry name" value="XRN1_D2_D3"/>
</dbReference>
<evidence type="ECO:0000256" key="1">
    <source>
        <dbReference type="SAM" id="MobiDB-lite"/>
    </source>
</evidence>
<dbReference type="Pfam" id="PF18334">
    <property type="entry name" value="XRN1_D2_D3"/>
    <property type="match status" value="1"/>
</dbReference>
<organism evidence="3 4">
    <name type="scientific">Gymnopus androsaceus JB14</name>
    <dbReference type="NCBI Taxonomy" id="1447944"/>
    <lineage>
        <taxon>Eukaryota</taxon>
        <taxon>Fungi</taxon>
        <taxon>Dikarya</taxon>
        <taxon>Basidiomycota</taxon>
        <taxon>Agaricomycotina</taxon>
        <taxon>Agaricomycetes</taxon>
        <taxon>Agaricomycetidae</taxon>
        <taxon>Agaricales</taxon>
        <taxon>Marasmiineae</taxon>
        <taxon>Omphalotaceae</taxon>
        <taxon>Gymnopus</taxon>
    </lineage>
</organism>
<dbReference type="Proteomes" id="UP000799118">
    <property type="component" value="Unassembled WGS sequence"/>
</dbReference>
<evidence type="ECO:0000313" key="4">
    <source>
        <dbReference type="Proteomes" id="UP000799118"/>
    </source>
</evidence>
<evidence type="ECO:0000313" key="3">
    <source>
        <dbReference type="EMBL" id="KAE9388748.1"/>
    </source>
</evidence>
<dbReference type="EMBL" id="ML769729">
    <property type="protein sequence ID" value="KAE9388748.1"/>
    <property type="molecule type" value="Genomic_DNA"/>
</dbReference>
<feature type="non-terminal residue" evidence="3">
    <location>
        <position position="1"/>
    </location>
</feature>
<proteinExistence type="predicted"/>
<gene>
    <name evidence="3" type="ORF">BT96DRAFT_1072551</name>
</gene>
<name>A0A6A4GSU4_9AGAR</name>
<feature type="domain" description="Exoribonuclease Xrn1 D2/D3" evidence="2">
    <location>
        <begin position="11"/>
        <end position="75"/>
    </location>
</feature>
<accession>A0A6A4GSU4</accession>
<keyword evidence="4" id="KW-1185">Reference proteome</keyword>
<feature type="region of interest" description="Disordered" evidence="1">
    <location>
        <begin position="70"/>
        <end position="93"/>
    </location>
</feature>
<evidence type="ECO:0000259" key="2">
    <source>
        <dbReference type="Pfam" id="PF18334"/>
    </source>
</evidence>
<sequence>GNDGIRGGGARQNWEYSDKAIELIREYLNAFLEIFMCLDAGGDGVLRASDVLSGPNPDLRVKEIKSWLKSKGISNPSPSPKTPYPKSKNSQTR</sequence>
<reference evidence="3" key="1">
    <citation type="journal article" date="2019" name="Environ. Microbiol.">
        <title>Fungal ecological strategies reflected in gene transcription - a case study of two litter decomposers.</title>
        <authorList>
            <person name="Barbi F."/>
            <person name="Kohler A."/>
            <person name="Barry K."/>
            <person name="Baskaran P."/>
            <person name="Daum C."/>
            <person name="Fauchery L."/>
            <person name="Ihrmark K."/>
            <person name="Kuo A."/>
            <person name="LaButti K."/>
            <person name="Lipzen A."/>
            <person name="Morin E."/>
            <person name="Grigoriev I.V."/>
            <person name="Henrissat B."/>
            <person name="Lindahl B."/>
            <person name="Martin F."/>
        </authorList>
    </citation>
    <scope>NUCLEOTIDE SEQUENCE</scope>
    <source>
        <strain evidence="3">JB14</strain>
    </source>
</reference>